<feature type="domain" description="DNA mismatch repair protein S5" evidence="2">
    <location>
        <begin position="2"/>
        <end position="108"/>
    </location>
</feature>
<dbReference type="SUPFAM" id="SSF118116">
    <property type="entry name" value="DNA mismatch repair protein MutL"/>
    <property type="match status" value="1"/>
</dbReference>
<dbReference type="GO" id="GO:0140664">
    <property type="term" value="F:ATP-dependent DNA damage sensor activity"/>
    <property type="evidence" value="ECO:0007669"/>
    <property type="project" value="InterPro"/>
</dbReference>
<dbReference type="InterPro" id="IPR013507">
    <property type="entry name" value="DNA_mismatch_S5_2-like"/>
</dbReference>
<organism evidence="3">
    <name type="scientific">bioreactor metagenome</name>
    <dbReference type="NCBI Taxonomy" id="1076179"/>
    <lineage>
        <taxon>unclassified sequences</taxon>
        <taxon>metagenomes</taxon>
        <taxon>ecological metagenomes</taxon>
    </lineage>
</organism>
<dbReference type="GO" id="GO:0032300">
    <property type="term" value="C:mismatch repair complex"/>
    <property type="evidence" value="ECO:0007669"/>
    <property type="project" value="InterPro"/>
</dbReference>
<dbReference type="Gene3D" id="3.30.1540.20">
    <property type="entry name" value="MutL, C-terminal domain, dimerisation subdomain"/>
    <property type="match status" value="1"/>
</dbReference>
<dbReference type="InterPro" id="IPR014790">
    <property type="entry name" value="MutL_C"/>
</dbReference>
<evidence type="ECO:0000313" key="3">
    <source>
        <dbReference type="EMBL" id="MPM10737.1"/>
    </source>
</evidence>
<name>A0A644X449_9ZZZZ</name>
<dbReference type="GO" id="GO:0005524">
    <property type="term" value="F:ATP binding"/>
    <property type="evidence" value="ECO:0007669"/>
    <property type="project" value="InterPro"/>
</dbReference>
<dbReference type="SUPFAM" id="SSF54211">
    <property type="entry name" value="Ribosomal protein S5 domain 2-like"/>
    <property type="match status" value="1"/>
</dbReference>
<dbReference type="AlphaFoldDB" id="A0A644X449"/>
<dbReference type="InterPro" id="IPR020568">
    <property type="entry name" value="Ribosomal_Su5_D2-typ_SF"/>
</dbReference>
<dbReference type="CDD" id="cd00782">
    <property type="entry name" value="MutL_Trans"/>
    <property type="match status" value="1"/>
</dbReference>
<dbReference type="SMART" id="SM00853">
    <property type="entry name" value="MutL_C"/>
    <property type="match status" value="1"/>
</dbReference>
<dbReference type="InterPro" id="IPR014721">
    <property type="entry name" value="Ribsml_uS5_D2-typ_fold_subgr"/>
</dbReference>
<dbReference type="GO" id="GO:0016887">
    <property type="term" value="F:ATP hydrolysis activity"/>
    <property type="evidence" value="ECO:0007669"/>
    <property type="project" value="InterPro"/>
</dbReference>
<dbReference type="Pfam" id="PF08676">
    <property type="entry name" value="MutL_C"/>
    <property type="match status" value="1"/>
</dbReference>
<reference evidence="3" key="1">
    <citation type="submission" date="2019-08" db="EMBL/GenBank/DDBJ databases">
        <authorList>
            <person name="Kucharzyk K."/>
            <person name="Murdoch R.W."/>
            <person name="Higgins S."/>
            <person name="Loffler F."/>
        </authorList>
    </citation>
    <scope>NUCLEOTIDE SEQUENCE</scope>
</reference>
<dbReference type="InterPro" id="IPR042121">
    <property type="entry name" value="MutL_C_regsub"/>
</dbReference>
<dbReference type="InterPro" id="IPR037198">
    <property type="entry name" value="MutL_C_sf"/>
</dbReference>
<dbReference type="EMBL" id="VSSQ01001736">
    <property type="protein sequence ID" value="MPM10737.1"/>
    <property type="molecule type" value="Genomic_DNA"/>
</dbReference>
<dbReference type="GO" id="GO:0030983">
    <property type="term" value="F:mismatched DNA binding"/>
    <property type="evidence" value="ECO:0007669"/>
    <property type="project" value="InterPro"/>
</dbReference>
<dbReference type="Gene3D" id="3.30.1370.100">
    <property type="entry name" value="MutL, C-terminal domain, regulatory subdomain"/>
    <property type="match status" value="1"/>
</dbReference>
<dbReference type="SMART" id="SM01340">
    <property type="entry name" value="DNA_mis_repair"/>
    <property type="match status" value="1"/>
</dbReference>
<sequence length="395" mass="44345">MLCPVQFDDGYLKIEGFVGTPELARANRSGQTITLNGRIIRSNALSNALSRAFDTRVMGGKFPFAVLALSLSFQEVDVNVHPAKLEVRFADEQRIARSIVVSCSEAVTRSYIPSFAVPEDITPETTEHARYERLEQTPYTPALEHAPQIDLRAPAPQQDVTLRENSSGFQPPPRVPLYRFPKEEQPAVRPTQHSIFLKHEESDAPEEPYTVIGCAFDAYWFVQQGDSVYLIDQHAAHERLLYDAMMNRVAAVVSQTLFLPEDVRLLPSETEQFSEHRKELEAFGFVFSDVTETSVTLLAVPQVKGTPLKGTFLHDVLEHLSGEKAVHQNEWFRDAIAQAACKSAVKAGERLSREELHKLIDSFRAGDALLTCPHGRPVAVRLTKLEIEKLFKRVL</sequence>
<dbReference type="Gene3D" id="3.30.230.10">
    <property type="match status" value="1"/>
</dbReference>
<dbReference type="PANTHER" id="PTHR10073">
    <property type="entry name" value="DNA MISMATCH REPAIR PROTEIN MLH, PMS, MUTL"/>
    <property type="match status" value="1"/>
</dbReference>
<dbReference type="Pfam" id="PF01119">
    <property type="entry name" value="DNA_mis_repair"/>
    <property type="match status" value="1"/>
</dbReference>
<proteinExistence type="predicted"/>
<accession>A0A644X449</accession>
<dbReference type="GO" id="GO:0006298">
    <property type="term" value="P:mismatch repair"/>
    <property type="evidence" value="ECO:0007669"/>
    <property type="project" value="InterPro"/>
</dbReference>
<dbReference type="InterPro" id="IPR038973">
    <property type="entry name" value="MutL/Mlh/Pms-like"/>
</dbReference>
<dbReference type="PANTHER" id="PTHR10073:SF12">
    <property type="entry name" value="DNA MISMATCH REPAIR PROTEIN MLH1"/>
    <property type="match status" value="1"/>
</dbReference>
<feature type="domain" description="MutL C-terminal dimerisation" evidence="1">
    <location>
        <begin position="211"/>
        <end position="351"/>
    </location>
</feature>
<comment type="caution">
    <text evidence="3">The sequence shown here is derived from an EMBL/GenBank/DDBJ whole genome shotgun (WGS) entry which is preliminary data.</text>
</comment>
<evidence type="ECO:0000259" key="2">
    <source>
        <dbReference type="SMART" id="SM01340"/>
    </source>
</evidence>
<dbReference type="InterPro" id="IPR042120">
    <property type="entry name" value="MutL_C_dimsub"/>
</dbReference>
<protein>
    <submittedName>
        <fullName evidence="3">DNA mismatch repair protein MutL</fullName>
    </submittedName>
</protein>
<evidence type="ECO:0000259" key="1">
    <source>
        <dbReference type="SMART" id="SM00853"/>
    </source>
</evidence>
<gene>
    <name evidence="3" type="primary">mutL_17</name>
    <name evidence="3" type="ORF">SDC9_57071</name>
</gene>